<reference evidence="2 3" key="1">
    <citation type="submission" date="2019-03" db="EMBL/GenBank/DDBJ databases">
        <title>Draft genome sequences of novel Actinobacteria.</title>
        <authorList>
            <person name="Sahin N."/>
            <person name="Ay H."/>
            <person name="Saygin H."/>
        </authorList>
    </citation>
    <scope>NUCLEOTIDE SEQUENCE [LARGE SCALE GENOMIC DNA]</scope>
    <source>
        <strain evidence="2 3">H3C3</strain>
    </source>
</reference>
<protein>
    <submittedName>
        <fullName evidence="2">Uncharacterized protein</fullName>
    </submittedName>
</protein>
<keyword evidence="1" id="KW-0812">Transmembrane</keyword>
<keyword evidence="3" id="KW-1185">Reference proteome</keyword>
<proteinExistence type="predicted"/>
<evidence type="ECO:0000313" key="3">
    <source>
        <dbReference type="Proteomes" id="UP000294513"/>
    </source>
</evidence>
<keyword evidence="1" id="KW-0472">Membrane</keyword>
<comment type="caution">
    <text evidence="2">The sequence shown here is derived from an EMBL/GenBank/DDBJ whole genome shotgun (WGS) entry which is preliminary data.</text>
</comment>
<accession>A0A4V2YT89</accession>
<sequence>MWSRTASMIFIGLAVALIYYLVDSTTSSPSLIRVEFNKQGEACSGGLILDRDTGEEMSCCSSTSGFCGNDSHDEDAQILDLARNLASDGGLSGGDRAEIDRLAKKINADRGAHEFTNKDWVAFYSIPICGYIAFVLWFRRAWIWD</sequence>
<dbReference type="RefSeq" id="WP_131900897.1">
    <property type="nucleotide sequence ID" value="NZ_SMKU01000269.1"/>
</dbReference>
<name>A0A4V2YT89_9ACTN</name>
<organism evidence="2 3">
    <name type="scientific">Actinomadura rubrisoli</name>
    <dbReference type="NCBI Taxonomy" id="2530368"/>
    <lineage>
        <taxon>Bacteria</taxon>
        <taxon>Bacillati</taxon>
        <taxon>Actinomycetota</taxon>
        <taxon>Actinomycetes</taxon>
        <taxon>Streptosporangiales</taxon>
        <taxon>Thermomonosporaceae</taxon>
        <taxon>Actinomadura</taxon>
    </lineage>
</organism>
<feature type="transmembrane region" description="Helical" evidence="1">
    <location>
        <begin position="6"/>
        <end position="22"/>
    </location>
</feature>
<feature type="transmembrane region" description="Helical" evidence="1">
    <location>
        <begin position="120"/>
        <end position="138"/>
    </location>
</feature>
<keyword evidence="1" id="KW-1133">Transmembrane helix</keyword>
<dbReference type="EMBL" id="SMKU01000269">
    <property type="protein sequence ID" value="TDD72867.1"/>
    <property type="molecule type" value="Genomic_DNA"/>
</dbReference>
<gene>
    <name evidence="2" type="ORF">E1298_34645</name>
</gene>
<dbReference type="Proteomes" id="UP000294513">
    <property type="component" value="Unassembled WGS sequence"/>
</dbReference>
<evidence type="ECO:0000256" key="1">
    <source>
        <dbReference type="SAM" id="Phobius"/>
    </source>
</evidence>
<evidence type="ECO:0000313" key="2">
    <source>
        <dbReference type="EMBL" id="TDD72867.1"/>
    </source>
</evidence>
<dbReference type="AlphaFoldDB" id="A0A4V2YT89"/>